<feature type="domain" description="IraD/Gp25-like" evidence="1">
    <location>
        <begin position="35"/>
        <end position="124"/>
    </location>
</feature>
<evidence type="ECO:0000313" key="3">
    <source>
        <dbReference type="Proteomes" id="UP001589607"/>
    </source>
</evidence>
<gene>
    <name evidence="2" type="ORF">ACFFVF_18805</name>
</gene>
<dbReference type="RefSeq" id="WP_236452726.1">
    <property type="nucleotide sequence ID" value="NZ_CBCSGE010000001.1"/>
</dbReference>
<sequence>MDNNHSKEENHFLGSGWAFPVTFSAGNHQLGLTGYEQNVNEAINIILLTNTGERSLNPRFGSGLQQFFFRRMDETLKGEITDVVKFSLMHNEPRITVLEIIVVYADISSGLIEIRIVYLFNQTNTRHNYVFPFYIKEGTNLGSR</sequence>
<name>A0ABV5GT45_9FLAO</name>
<dbReference type="Pfam" id="PF04965">
    <property type="entry name" value="GPW_gp25"/>
    <property type="match status" value="1"/>
</dbReference>
<protein>
    <submittedName>
        <fullName evidence="2">GPW/gp25 family protein</fullName>
    </submittedName>
</protein>
<comment type="caution">
    <text evidence="2">The sequence shown here is derived from an EMBL/GenBank/DDBJ whole genome shotgun (WGS) entry which is preliminary data.</text>
</comment>
<dbReference type="Gene3D" id="3.10.450.40">
    <property type="match status" value="1"/>
</dbReference>
<reference evidence="2 3" key="1">
    <citation type="submission" date="2024-09" db="EMBL/GenBank/DDBJ databases">
        <authorList>
            <person name="Sun Q."/>
            <person name="Mori K."/>
        </authorList>
    </citation>
    <scope>NUCLEOTIDE SEQUENCE [LARGE SCALE GENOMIC DNA]</scope>
    <source>
        <strain evidence="2 3">CECT 7955</strain>
    </source>
</reference>
<dbReference type="EMBL" id="JBHMEY010000094">
    <property type="protein sequence ID" value="MFB9098562.1"/>
    <property type="molecule type" value="Genomic_DNA"/>
</dbReference>
<evidence type="ECO:0000313" key="2">
    <source>
        <dbReference type="EMBL" id="MFB9098562.1"/>
    </source>
</evidence>
<evidence type="ECO:0000259" key="1">
    <source>
        <dbReference type="Pfam" id="PF04965"/>
    </source>
</evidence>
<organism evidence="2 3">
    <name type="scientific">Flavobacterium jumunjinense</name>
    <dbReference type="NCBI Taxonomy" id="998845"/>
    <lineage>
        <taxon>Bacteria</taxon>
        <taxon>Pseudomonadati</taxon>
        <taxon>Bacteroidota</taxon>
        <taxon>Flavobacteriia</taxon>
        <taxon>Flavobacteriales</taxon>
        <taxon>Flavobacteriaceae</taxon>
        <taxon>Flavobacterium</taxon>
    </lineage>
</organism>
<dbReference type="InterPro" id="IPR007048">
    <property type="entry name" value="IraD/Gp25-like"/>
</dbReference>
<proteinExistence type="predicted"/>
<accession>A0ABV5GT45</accession>
<dbReference type="SUPFAM" id="SSF160719">
    <property type="entry name" value="gpW/gp25-like"/>
    <property type="match status" value="1"/>
</dbReference>
<dbReference type="Proteomes" id="UP001589607">
    <property type="component" value="Unassembled WGS sequence"/>
</dbReference>
<keyword evidence="3" id="KW-1185">Reference proteome</keyword>